<dbReference type="GO" id="GO:0016787">
    <property type="term" value="F:hydrolase activity"/>
    <property type="evidence" value="ECO:0007669"/>
    <property type="project" value="UniProtKB-KW"/>
</dbReference>
<feature type="compositionally biased region" description="Acidic residues" evidence="5">
    <location>
        <begin position="870"/>
        <end position="879"/>
    </location>
</feature>
<reference evidence="8 9" key="1">
    <citation type="submission" date="2016-10" db="EMBL/GenBank/DDBJ databases">
        <title>Proteomics and genomics reveal pathogen-plant mechanisms compatible with a hemibiotrophic lifestyle of Diplodia corticola.</title>
        <authorList>
            <person name="Fernandes I."/>
            <person name="De Jonge R."/>
            <person name="Van De Peer Y."/>
            <person name="Devreese B."/>
            <person name="Alves A."/>
            <person name="Esteves A.C."/>
        </authorList>
    </citation>
    <scope>NUCLEOTIDE SEQUENCE [LARGE SCALE GENOMIC DNA]</scope>
    <source>
        <strain evidence="8 9">CBS 112549</strain>
    </source>
</reference>
<feature type="region of interest" description="Disordered" evidence="5">
    <location>
        <begin position="961"/>
        <end position="984"/>
    </location>
</feature>
<feature type="region of interest" description="Disordered" evidence="5">
    <location>
        <begin position="1463"/>
        <end position="1702"/>
    </location>
</feature>
<feature type="region of interest" description="Disordered" evidence="5">
    <location>
        <begin position="1"/>
        <end position="106"/>
    </location>
</feature>
<dbReference type="InterPro" id="IPR027417">
    <property type="entry name" value="P-loop_NTPase"/>
</dbReference>
<proteinExistence type="predicted"/>
<accession>A0A1J9RC22</accession>
<dbReference type="OrthoDB" id="3910678at2759"/>
<dbReference type="InterPro" id="IPR050628">
    <property type="entry name" value="SNF2_RAD54_helicase_TF"/>
</dbReference>
<dbReference type="GO" id="GO:0006281">
    <property type="term" value="P:DNA repair"/>
    <property type="evidence" value="ECO:0007669"/>
    <property type="project" value="TreeGrafter"/>
</dbReference>
<feature type="region of interest" description="Disordered" evidence="5">
    <location>
        <begin position="851"/>
        <end position="882"/>
    </location>
</feature>
<dbReference type="Proteomes" id="UP000183809">
    <property type="component" value="Unassembled WGS sequence"/>
</dbReference>
<evidence type="ECO:0000313" key="8">
    <source>
        <dbReference type="EMBL" id="OJD30027.1"/>
    </source>
</evidence>
<dbReference type="InterPro" id="IPR038718">
    <property type="entry name" value="SNF2-like_sf"/>
</dbReference>
<evidence type="ECO:0000313" key="9">
    <source>
        <dbReference type="Proteomes" id="UP000183809"/>
    </source>
</evidence>
<dbReference type="STRING" id="236234.A0A1J9RC22"/>
<evidence type="ECO:0000256" key="1">
    <source>
        <dbReference type="ARBA" id="ARBA00022741"/>
    </source>
</evidence>
<keyword evidence="4" id="KW-0175">Coiled coil</keyword>
<evidence type="ECO:0000256" key="5">
    <source>
        <dbReference type="SAM" id="MobiDB-lite"/>
    </source>
</evidence>
<feature type="compositionally biased region" description="Polar residues" evidence="5">
    <location>
        <begin position="9"/>
        <end position="30"/>
    </location>
</feature>
<feature type="region of interest" description="Disordered" evidence="5">
    <location>
        <begin position="185"/>
        <end position="268"/>
    </location>
</feature>
<feature type="coiled-coil region" evidence="4">
    <location>
        <begin position="492"/>
        <end position="519"/>
    </location>
</feature>
<feature type="region of interest" description="Disordered" evidence="5">
    <location>
        <begin position="1342"/>
        <end position="1376"/>
    </location>
</feature>
<dbReference type="RefSeq" id="XP_020126287.1">
    <property type="nucleotide sequence ID" value="XM_020278321.1"/>
</dbReference>
<evidence type="ECO:0000256" key="3">
    <source>
        <dbReference type="ARBA" id="ARBA00022840"/>
    </source>
</evidence>
<dbReference type="CDD" id="cd18793">
    <property type="entry name" value="SF2_C_SNF"/>
    <property type="match status" value="1"/>
</dbReference>
<feature type="compositionally biased region" description="Acidic residues" evidence="5">
    <location>
        <begin position="1350"/>
        <end position="1374"/>
    </location>
</feature>
<feature type="compositionally biased region" description="Polar residues" evidence="5">
    <location>
        <begin position="1587"/>
        <end position="1597"/>
    </location>
</feature>
<evidence type="ECO:0000259" key="7">
    <source>
        <dbReference type="PROSITE" id="PS51194"/>
    </source>
</evidence>
<dbReference type="SMART" id="SM00487">
    <property type="entry name" value="DEXDc"/>
    <property type="match status" value="1"/>
</dbReference>
<dbReference type="GeneID" id="31018582"/>
<dbReference type="Gene3D" id="3.40.50.10810">
    <property type="entry name" value="Tandem AAA-ATPase domain"/>
    <property type="match status" value="2"/>
</dbReference>
<dbReference type="Pfam" id="PF00271">
    <property type="entry name" value="Helicase_C"/>
    <property type="match status" value="1"/>
</dbReference>
<dbReference type="SUPFAM" id="SSF52540">
    <property type="entry name" value="P-loop containing nucleoside triphosphate hydrolases"/>
    <property type="match status" value="2"/>
</dbReference>
<feature type="compositionally biased region" description="Polar residues" evidence="5">
    <location>
        <begin position="964"/>
        <end position="973"/>
    </location>
</feature>
<dbReference type="PROSITE" id="PS51192">
    <property type="entry name" value="HELICASE_ATP_BIND_1"/>
    <property type="match status" value="1"/>
</dbReference>
<evidence type="ECO:0000256" key="4">
    <source>
        <dbReference type="SAM" id="Coils"/>
    </source>
</evidence>
<dbReference type="SMART" id="SM00490">
    <property type="entry name" value="HELICc"/>
    <property type="match status" value="1"/>
</dbReference>
<dbReference type="EMBL" id="MNUE01000067">
    <property type="protein sequence ID" value="OJD30027.1"/>
    <property type="molecule type" value="Genomic_DNA"/>
</dbReference>
<dbReference type="Gene3D" id="3.40.50.300">
    <property type="entry name" value="P-loop containing nucleotide triphosphate hydrolases"/>
    <property type="match status" value="1"/>
</dbReference>
<dbReference type="GO" id="GO:0005524">
    <property type="term" value="F:ATP binding"/>
    <property type="evidence" value="ECO:0007669"/>
    <property type="project" value="UniProtKB-KW"/>
</dbReference>
<comment type="caution">
    <text evidence="8">The sequence shown here is derived from an EMBL/GenBank/DDBJ whole genome shotgun (WGS) entry which is preliminary data.</text>
</comment>
<organism evidence="8 9">
    <name type="scientific">Diplodia corticola</name>
    <dbReference type="NCBI Taxonomy" id="236234"/>
    <lineage>
        <taxon>Eukaryota</taxon>
        <taxon>Fungi</taxon>
        <taxon>Dikarya</taxon>
        <taxon>Ascomycota</taxon>
        <taxon>Pezizomycotina</taxon>
        <taxon>Dothideomycetes</taxon>
        <taxon>Dothideomycetes incertae sedis</taxon>
        <taxon>Botryosphaeriales</taxon>
        <taxon>Botryosphaeriaceae</taxon>
        <taxon>Diplodia</taxon>
    </lineage>
</organism>
<dbReference type="InterPro" id="IPR000330">
    <property type="entry name" value="SNF2_N"/>
</dbReference>
<feature type="domain" description="Helicase ATP-binding" evidence="6">
    <location>
        <begin position="806"/>
        <end position="954"/>
    </location>
</feature>
<dbReference type="GO" id="GO:0004386">
    <property type="term" value="F:helicase activity"/>
    <property type="evidence" value="ECO:0007669"/>
    <property type="project" value="UniProtKB-KW"/>
</dbReference>
<protein>
    <submittedName>
        <fullName evidence="8">Helicase</fullName>
    </submittedName>
</protein>
<dbReference type="Pfam" id="PF00176">
    <property type="entry name" value="SNF2-rel_dom"/>
    <property type="match status" value="1"/>
</dbReference>
<sequence>MPPKKSAASGRSATSKSTKPAKASQKNSIGNDEDDNEETAAPKAKAASGKKSKKNSAGNDEDDHEETAAPKAKVTSGKKTKKNVDETVAVPEPEPPMELKRKASSNPKGVRIVHAVRLENNGALLAGYLGFQHTGQLKEFFADPRVDKLLKTWDESRTANYGCDYAVVKQQGIVTIDRVFDISTLPAPAKMPPKKSAASGRSATSKSTKPAKASQKNSIGNDEDDNEETAAPKAKVTSGKKTKKNVDETVAVPEPEPPMELKRKASSNPKGVRIVHAVRLENNGALLAGYLGFQHTGQLKEFFADPRVDKLLKTWDESRTANYGCDYAVVKQQGIVTIDRVFDIVRLSTQKKPVTAEFLEQTTLPFTGKSFEEDFMQSNDPCRAVVANLIPMFTLMRLHPECFPKATDDDVDGANGFIGGYTAESWSRALWAVRHWRKSKQKSKDDDEKGTSKAQRKQALLPYLLTDAEAAGRFSDEGQAAMLTMVNNPDMLAEEAEDQEELDAAAAEEQEKAEALQDLGSIDLSFLDNLRVSGNPIPDEVLPRLPERTIETFLLSMGAKAKKQLLWPPPEHEAHSFNHTDEIAVARHQASATVEQTKHPEKDDEMLETEAFWELQRAINSVSSEAPDFAEACSLLQFNPKVPNEWKVGFRHLKDYQVPAVAWALIMLTSGGGCGIIGDDVGLGKTAEAVCTMVLLPTVGERLTKSAPKDNRTIRQEEAQALLPQREEQALKEDLPDTLVDDFTRLQPVNTLTLEHLRVQARRYKPTLLVIPSVALQGWRAEMGLQSSLVARLWMGDKARSDWTDLKELVDGNAADLRAAVDALDANDPNTQRHIFITTYQTLRLRSLQHATVGRTPKRSRRRPAQPSDSDSEDGDDEDGGRLSEEQIRNMRSLLQGLFGLVVLDEAHMAKNARSRTNLAIRRLNAEKILCLTATPTPNRLYDLKGPLTLFWECLKRSFPSNPPSSETDSNFDAGSDEESEHDEIVDLDKYEKMTGMLTKVNMGHSLRPFQQFLNPSAYGRIIGSASITSSSIQVMVRPILSAIMLRRVKGQVFKRQNQSTIIAGTVPPFKVTVRELRMNAEQAALYLAAHRSLVDKLEDKDKKKARQDDDKASGVLNMHAHRFLCHAVFDPVLDAYRKNPKEITAAKLATYTSKDDAGYSLYHRITRPRPGYPPHDSRILRAKLMASSSVKLQDLCGIIQNVCYEGGHKLMVFAVWPAVLTEIEMFLTTLGIPFYSIRAAFSQPQRQSALAKFNDPADEVKILLCSSRTASTSFNAQAACHHLAILELDWSLATIDQIIGRLWRVGQSKIVDVYILVVDFTYDQVLQARATKKALAQLASQARIKEKPDDDDNEEDENEDETADDKAEAEDSTENAKVNQCIEYYTRLYGFRSPRHEWDNARDLAAKDNLETEKGFCMKGRPNILTRYRPQLPLSGLSNSFATPEYGNKQATLDRFVSKKTTAASATENEKSHDTTEATLADDPILDDDNNPGPATTFSAPPPRPAQPAKKLPAKKQPGESRFIAQYAKEKEEKEKEEKAKKESSKPSGPRKTSGRQGKKGRDNDGNPSQESDADEPSPLRRSSRGKASSQESLVSTAPAKRKRQHEDFGADAPDSPRPKRQRGKPAATDAKKTSAKASVDDDAKKKANRDRAVKSANTRKANKAKEKEEAEKSLPQPPTPSDITATEVERMDAELNSISD</sequence>
<evidence type="ECO:0000256" key="2">
    <source>
        <dbReference type="ARBA" id="ARBA00022801"/>
    </source>
</evidence>
<keyword evidence="8" id="KW-0347">Helicase</keyword>
<dbReference type="InterPro" id="IPR049730">
    <property type="entry name" value="SNF2/RAD54-like_C"/>
</dbReference>
<feature type="compositionally biased region" description="Basic and acidic residues" evidence="5">
    <location>
        <begin position="1529"/>
        <end position="1546"/>
    </location>
</feature>
<dbReference type="PROSITE" id="PS51194">
    <property type="entry name" value="HELICASE_CTER"/>
    <property type="match status" value="1"/>
</dbReference>
<gene>
    <name evidence="8" type="ORF">BKCO1_670001</name>
</gene>
<feature type="compositionally biased region" description="Basic and acidic residues" evidence="5">
    <location>
        <begin position="1640"/>
        <end position="1655"/>
    </location>
</feature>
<keyword evidence="1" id="KW-0547">Nucleotide-binding</keyword>
<evidence type="ECO:0000259" key="6">
    <source>
        <dbReference type="PROSITE" id="PS51192"/>
    </source>
</evidence>
<dbReference type="InterPro" id="IPR001650">
    <property type="entry name" value="Helicase_C-like"/>
</dbReference>
<keyword evidence="3" id="KW-0067">ATP-binding</keyword>
<dbReference type="GO" id="GO:0008094">
    <property type="term" value="F:ATP-dependent activity, acting on DNA"/>
    <property type="evidence" value="ECO:0007669"/>
    <property type="project" value="TreeGrafter"/>
</dbReference>
<feature type="compositionally biased region" description="Basic and acidic residues" evidence="5">
    <location>
        <begin position="1665"/>
        <end position="1674"/>
    </location>
</feature>
<keyword evidence="2" id="KW-0378">Hydrolase</keyword>
<feature type="domain" description="Helicase C-terminal" evidence="7">
    <location>
        <begin position="1198"/>
        <end position="1347"/>
    </location>
</feature>
<dbReference type="InterPro" id="IPR014001">
    <property type="entry name" value="Helicase_ATP-bd"/>
</dbReference>
<keyword evidence="9" id="KW-1185">Reference proteome</keyword>
<feature type="compositionally biased region" description="Polar residues" evidence="5">
    <location>
        <begin position="201"/>
        <end position="220"/>
    </location>
</feature>
<dbReference type="PANTHER" id="PTHR45626">
    <property type="entry name" value="TRANSCRIPTION TERMINATION FACTOR 2-RELATED"/>
    <property type="match status" value="1"/>
</dbReference>
<dbReference type="GO" id="GO:0005634">
    <property type="term" value="C:nucleus"/>
    <property type="evidence" value="ECO:0007669"/>
    <property type="project" value="TreeGrafter"/>
</dbReference>
<name>A0A1J9RC22_9PEZI</name>